<keyword evidence="1" id="KW-0489">Methyltransferase</keyword>
<dbReference type="GO" id="GO:0032259">
    <property type="term" value="P:methylation"/>
    <property type="evidence" value="ECO:0007669"/>
    <property type="project" value="UniProtKB-KW"/>
</dbReference>
<keyword evidence="4" id="KW-1185">Reference proteome</keyword>
<accession>A0A117SY31</accession>
<dbReference type="SUPFAM" id="SSF53335">
    <property type="entry name" value="S-adenosyl-L-methionine-dependent methyltransferases"/>
    <property type="match status" value="1"/>
</dbReference>
<name>A0A117SY31_9BACL</name>
<dbReference type="PANTHER" id="PTHR40048">
    <property type="entry name" value="RHAMNOSYL O-METHYLTRANSFERASE"/>
    <property type="match status" value="1"/>
</dbReference>
<dbReference type="GO" id="GO:0071770">
    <property type="term" value="P:DIM/DIP cell wall layer assembly"/>
    <property type="evidence" value="ECO:0007669"/>
    <property type="project" value="TreeGrafter"/>
</dbReference>
<dbReference type="InterPro" id="IPR029063">
    <property type="entry name" value="SAM-dependent_MTases_sf"/>
</dbReference>
<dbReference type="AlphaFoldDB" id="A0A117SY31"/>
<dbReference type="GO" id="GO:0008168">
    <property type="term" value="F:methyltransferase activity"/>
    <property type="evidence" value="ECO:0007669"/>
    <property type="project" value="UniProtKB-KW"/>
</dbReference>
<evidence type="ECO:0000313" key="4">
    <source>
        <dbReference type="Proteomes" id="UP000053557"/>
    </source>
</evidence>
<dbReference type="RefSeq" id="WP_067714547.1">
    <property type="nucleotide sequence ID" value="NZ_LPVJ01000019.1"/>
</dbReference>
<dbReference type="Proteomes" id="UP000053557">
    <property type="component" value="Unassembled WGS sequence"/>
</dbReference>
<sequence length="220" mass="25058">MRWKYYHTKFHYDACNPSIKATSAWIGHRPFAYDLVRFLKPQTIVELGTHWGASFFCFCQAVSNAGTQATCFAVDTWRGDAHSGEYGEEIYNGVVEVANRLYPDIAILIRNTFDHALDLIEDGSVHLLHIDGFHTLEAVTYDFQSWLPKLAEHGVVLFHDIAVKEHGFGVYQLWEELKKHHPSLEFQHSSGLGVLFPKGTNKSINKILSLKEEFQAIYTG</sequence>
<dbReference type="GO" id="GO:0005886">
    <property type="term" value="C:plasma membrane"/>
    <property type="evidence" value="ECO:0007669"/>
    <property type="project" value="TreeGrafter"/>
</dbReference>
<dbReference type="PANTHER" id="PTHR40048:SF1">
    <property type="entry name" value="RHAMNOSYL O-METHYLTRANSFERASE"/>
    <property type="match status" value="1"/>
</dbReference>
<organism evidence="3 4">
    <name type="scientific">Ferroacidibacillus organovorans</name>
    <dbReference type="NCBI Taxonomy" id="1765683"/>
    <lineage>
        <taxon>Bacteria</taxon>
        <taxon>Bacillati</taxon>
        <taxon>Bacillota</taxon>
        <taxon>Bacilli</taxon>
        <taxon>Bacillales</taxon>
        <taxon>Alicyclobacillaceae</taxon>
        <taxon>Ferroacidibacillus</taxon>
    </lineage>
</organism>
<evidence type="ECO:0000313" key="3">
    <source>
        <dbReference type="EMBL" id="KUO96396.1"/>
    </source>
</evidence>
<dbReference type="EMBL" id="LPVJ01000019">
    <property type="protein sequence ID" value="KUO96396.1"/>
    <property type="molecule type" value="Genomic_DNA"/>
</dbReference>
<evidence type="ECO:0000256" key="1">
    <source>
        <dbReference type="ARBA" id="ARBA00022603"/>
    </source>
</evidence>
<keyword evidence="2" id="KW-0808">Transferase</keyword>
<proteinExistence type="predicted"/>
<evidence type="ECO:0000256" key="2">
    <source>
        <dbReference type="ARBA" id="ARBA00022679"/>
    </source>
</evidence>
<reference evidence="3 4" key="1">
    <citation type="submission" date="2015-12" db="EMBL/GenBank/DDBJ databases">
        <title>Draft genome sequence of Acidibacillus ferrooxidans ITV001, isolated from a chalcopyrite acid mine drainage site in Brazil.</title>
        <authorList>
            <person name="Dall'Agnol H."/>
            <person name="Nancucheo I."/>
            <person name="Johnson B."/>
            <person name="Oliveira R."/>
            <person name="Leite L."/>
            <person name="Pylro V."/>
            <person name="Nunes G.L."/>
            <person name="Tzotzos G."/>
            <person name="Fernandes G.R."/>
            <person name="Dutra J."/>
            <person name="Orellana S.C."/>
            <person name="Oliveira G."/>
        </authorList>
    </citation>
    <scope>NUCLEOTIDE SEQUENCE [LARGE SCALE GENOMIC DNA]</scope>
    <source>
        <strain evidence="4">ITV01</strain>
    </source>
</reference>
<evidence type="ECO:0008006" key="5">
    <source>
        <dbReference type="Google" id="ProtNLM"/>
    </source>
</evidence>
<gene>
    <name evidence="3" type="ORF">ATW55_04015</name>
</gene>
<protein>
    <recommendedName>
        <fullName evidence="5">Class I SAM-dependent methyltransferase</fullName>
    </recommendedName>
</protein>
<comment type="caution">
    <text evidence="3">The sequence shown here is derived from an EMBL/GenBank/DDBJ whole genome shotgun (WGS) entry which is preliminary data.</text>
</comment>
<dbReference type="Pfam" id="PF13578">
    <property type="entry name" value="Methyltransf_24"/>
    <property type="match status" value="1"/>
</dbReference>
<dbReference type="Gene3D" id="3.40.50.150">
    <property type="entry name" value="Vaccinia Virus protein VP39"/>
    <property type="match status" value="1"/>
</dbReference>